<dbReference type="EMBL" id="MELI01000098">
    <property type="protein sequence ID" value="OFW32356.1"/>
    <property type="molecule type" value="Genomic_DNA"/>
</dbReference>
<dbReference type="InterPro" id="IPR036868">
    <property type="entry name" value="TusA-like_sf"/>
</dbReference>
<evidence type="ECO:0000313" key="4">
    <source>
        <dbReference type="Proteomes" id="UP000178086"/>
    </source>
</evidence>
<feature type="domain" description="UPF0033" evidence="2">
    <location>
        <begin position="7"/>
        <end position="31"/>
    </location>
</feature>
<protein>
    <recommendedName>
        <fullName evidence="2">UPF0033 domain-containing protein</fullName>
    </recommendedName>
</protein>
<gene>
    <name evidence="3" type="ORF">A2074_01845</name>
</gene>
<dbReference type="SUPFAM" id="SSF64307">
    <property type="entry name" value="SirA-like"/>
    <property type="match status" value="1"/>
</dbReference>
<dbReference type="PANTHER" id="PTHR33279">
    <property type="entry name" value="SULFUR CARRIER PROTEIN YEDF-RELATED"/>
    <property type="match status" value="1"/>
</dbReference>
<name>A0A1F2UMS0_9ACTN</name>
<dbReference type="Gene3D" id="3.30.110.40">
    <property type="entry name" value="TusA-like domain"/>
    <property type="match status" value="1"/>
</dbReference>
<evidence type="ECO:0000256" key="1">
    <source>
        <dbReference type="ARBA" id="ARBA00008984"/>
    </source>
</evidence>
<evidence type="ECO:0000313" key="3">
    <source>
        <dbReference type="EMBL" id="OFW32356.1"/>
    </source>
</evidence>
<dbReference type="Proteomes" id="UP000178086">
    <property type="component" value="Unassembled WGS sequence"/>
</dbReference>
<sequence length="75" mass="8476">MQADEVLNAQGDVCPMPILKTKKAMDKLSTGQVLLLQSTDPGSHQDLVSWCERTGNELVQHEEKDGVYSYWVRKK</sequence>
<dbReference type="InterPro" id="IPR001455">
    <property type="entry name" value="TusA-like"/>
</dbReference>
<dbReference type="PANTHER" id="PTHR33279:SF6">
    <property type="entry name" value="SULFUR CARRIER PROTEIN YEDF-RELATED"/>
    <property type="match status" value="1"/>
</dbReference>
<dbReference type="AlphaFoldDB" id="A0A1F2UMS0"/>
<dbReference type="Pfam" id="PF01206">
    <property type="entry name" value="TusA"/>
    <property type="match status" value="1"/>
</dbReference>
<reference evidence="3 4" key="1">
    <citation type="journal article" date="2016" name="Nat. Commun.">
        <title>Thousands of microbial genomes shed light on interconnected biogeochemical processes in an aquifer system.</title>
        <authorList>
            <person name="Anantharaman K."/>
            <person name="Brown C.T."/>
            <person name="Hug L.A."/>
            <person name="Sharon I."/>
            <person name="Castelle C.J."/>
            <person name="Probst A.J."/>
            <person name="Thomas B.C."/>
            <person name="Singh A."/>
            <person name="Wilkins M.J."/>
            <person name="Karaoz U."/>
            <person name="Brodie E.L."/>
            <person name="Williams K.H."/>
            <person name="Hubbard S.S."/>
            <person name="Banfield J.F."/>
        </authorList>
    </citation>
    <scope>NUCLEOTIDE SEQUENCE [LARGE SCALE GENOMIC DNA]</scope>
</reference>
<dbReference type="CDD" id="cd00291">
    <property type="entry name" value="SirA_YedF_YeeD"/>
    <property type="match status" value="1"/>
</dbReference>
<evidence type="ECO:0000259" key="2">
    <source>
        <dbReference type="PROSITE" id="PS01148"/>
    </source>
</evidence>
<organism evidence="3 4">
    <name type="scientific">Candidatus Aquicultor primus</name>
    <dbReference type="NCBI Taxonomy" id="1797195"/>
    <lineage>
        <taxon>Bacteria</taxon>
        <taxon>Bacillati</taxon>
        <taxon>Actinomycetota</taxon>
        <taxon>Candidatus Aquicultoria</taxon>
        <taxon>Candidatus Aquicultorales</taxon>
        <taxon>Candidatus Aquicultoraceae</taxon>
        <taxon>Candidatus Aquicultor</taxon>
    </lineage>
</organism>
<dbReference type="PROSITE" id="PS01148">
    <property type="entry name" value="UPF0033"/>
    <property type="match status" value="1"/>
</dbReference>
<comment type="caution">
    <text evidence="3">The sequence shown here is derived from an EMBL/GenBank/DDBJ whole genome shotgun (WGS) entry which is preliminary data.</text>
</comment>
<comment type="similarity">
    <text evidence="1">Belongs to the sulfur carrier protein TusA family.</text>
</comment>
<proteinExistence type="inferred from homology"/>
<accession>A0A1F2UMS0</accession>